<dbReference type="OrthoDB" id="339151at2759"/>
<dbReference type="PANTHER" id="PTHR10693:SF75">
    <property type="entry name" value="NUCLEAR TRANSPORT FACTOR 2"/>
    <property type="match status" value="1"/>
</dbReference>
<feature type="compositionally biased region" description="Polar residues" evidence="2">
    <location>
        <begin position="280"/>
        <end position="289"/>
    </location>
</feature>
<protein>
    <submittedName>
        <fullName evidence="4">Nuclear transport factor 2 (NTF2) family protein with RNA binding (RRM-RBD-RNP motifs) domain-containing protein</fullName>
    </submittedName>
</protein>
<feature type="compositionally biased region" description="Polar residues" evidence="2">
    <location>
        <begin position="219"/>
        <end position="230"/>
    </location>
</feature>
<organism evidence="4 5">
    <name type="scientific">Actinidia rufa</name>
    <dbReference type="NCBI Taxonomy" id="165716"/>
    <lineage>
        <taxon>Eukaryota</taxon>
        <taxon>Viridiplantae</taxon>
        <taxon>Streptophyta</taxon>
        <taxon>Embryophyta</taxon>
        <taxon>Tracheophyta</taxon>
        <taxon>Spermatophyta</taxon>
        <taxon>Magnoliopsida</taxon>
        <taxon>eudicotyledons</taxon>
        <taxon>Gunneridae</taxon>
        <taxon>Pentapetalae</taxon>
        <taxon>asterids</taxon>
        <taxon>Ericales</taxon>
        <taxon>Actinidiaceae</taxon>
        <taxon>Actinidia</taxon>
    </lineage>
</organism>
<evidence type="ECO:0000259" key="3">
    <source>
        <dbReference type="PROSITE" id="PS50177"/>
    </source>
</evidence>
<dbReference type="Proteomes" id="UP000585474">
    <property type="component" value="Unassembled WGS sequence"/>
</dbReference>
<sequence length="398" mass="43030">MFDFMQMAMQAAIPAAALPSTQVVGNAFVEQYYHILHQFPELVYKFYQDVSVVSRPNSDGVMTSVTTMQAINDKILSLDYGNYKAEIKTADAQDSYKEGVIVLVTGCLTGKDYVRKKFTQTFFLAPQEKGYFVLNDVFRYVDENEPLEVNSMLDNGVNDNTQMAPALSDPEPILGPDQPASDTATTFEAEDINGAEVYDPSDNDEGSVLEEEVIDDPQTHSSQNEANAFVSSDPAPAQEEKKSYTSQEEKKSYASIVKVTKVVKASTPVYVPTSSIAAAPTNADQQSLGSAKLSYELEASGPSDGAPESTNAHEEVGSSGRGRYPSGRGGFRSDSFRGSGNFGGGRAHGRNEFRNQEFTGWPKGPSGRAGEGYQFVEPNRSERVGRQGGGVNKSASSG</sequence>
<dbReference type="InterPro" id="IPR002075">
    <property type="entry name" value="NTF2_dom"/>
</dbReference>
<dbReference type="Pfam" id="PF02136">
    <property type="entry name" value="NTF2"/>
    <property type="match status" value="1"/>
</dbReference>
<keyword evidence="1" id="KW-0694">RNA-binding</keyword>
<evidence type="ECO:0000256" key="1">
    <source>
        <dbReference type="ARBA" id="ARBA00022884"/>
    </source>
</evidence>
<dbReference type="EMBL" id="BJWL01000019">
    <property type="protein sequence ID" value="GFZ07689.1"/>
    <property type="molecule type" value="Genomic_DNA"/>
</dbReference>
<gene>
    <name evidence="4" type="ORF">Acr_19g0006260</name>
</gene>
<proteinExistence type="predicted"/>
<dbReference type="SUPFAM" id="SSF54427">
    <property type="entry name" value="NTF2-like"/>
    <property type="match status" value="1"/>
</dbReference>
<dbReference type="Gene3D" id="3.10.450.50">
    <property type="match status" value="1"/>
</dbReference>
<evidence type="ECO:0000256" key="2">
    <source>
        <dbReference type="SAM" id="MobiDB-lite"/>
    </source>
</evidence>
<feature type="domain" description="NTF2" evidence="3">
    <location>
        <begin position="24"/>
        <end position="140"/>
    </location>
</feature>
<name>A0A7J0GA70_9ERIC</name>
<reference evidence="4 5" key="1">
    <citation type="submission" date="2019-07" db="EMBL/GenBank/DDBJ databases">
        <title>De Novo Assembly of kiwifruit Actinidia rufa.</title>
        <authorList>
            <person name="Sugita-Konishi S."/>
            <person name="Sato K."/>
            <person name="Mori E."/>
            <person name="Abe Y."/>
            <person name="Kisaki G."/>
            <person name="Hamano K."/>
            <person name="Suezawa K."/>
            <person name="Otani M."/>
            <person name="Fukuda T."/>
            <person name="Manabe T."/>
            <person name="Gomi K."/>
            <person name="Tabuchi M."/>
            <person name="Akimitsu K."/>
            <person name="Kataoka I."/>
        </authorList>
    </citation>
    <scope>NUCLEOTIDE SEQUENCE [LARGE SCALE GENOMIC DNA]</scope>
    <source>
        <strain evidence="5">cv. Fuchu</strain>
    </source>
</reference>
<evidence type="ECO:0000313" key="4">
    <source>
        <dbReference type="EMBL" id="GFZ07689.1"/>
    </source>
</evidence>
<comment type="caution">
    <text evidence="4">The sequence shown here is derived from an EMBL/GenBank/DDBJ whole genome shotgun (WGS) entry which is preliminary data.</text>
</comment>
<feature type="region of interest" description="Disordered" evidence="2">
    <location>
        <begin position="214"/>
        <end position="250"/>
    </location>
</feature>
<dbReference type="InterPro" id="IPR018222">
    <property type="entry name" value="Nuclear_transport_factor_2_euk"/>
</dbReference>
<dbReference type="GO" id="GO:0005829">
    <property type="term" value="C:cytosol"/>
    <property type="evidence" value="ECO:0007669"/>
    <property type="project" value="TreeGrafter"/>
</dbReference>
<feature type="region of interest" description="Disordered" evidence="2">
    <location>
        <begin position="151"/>
        <end position="184"/>
    </location>
</feature>
<dbReference type="CDD" id="cd00780">
    <property type="entry name" value="NTF2"/>
    <property type="match status" value="1"/>
</dbReference>
<accession>A0A7J0GA70</accession>
<dbReference type="AlphaFoldDB" id="A0A7J0GA70"/>
<evidence type="ECO:0000313" key="5">
    <source>
        <dbReference type="Proteomes" id="UP000585474"/>
    </source>
</evidence>
<keyword evidence="5" id="KW-1185">Reference proteome</keyword>
<dbReference type="FunFam" id="3.10.450.50:FF:000003">
    <property type="entry name" value="Nuclear transport factor 2 family protein"/>
    <property type="match status" value="1"/>
</dbReference>
<dbReference type="GO" id="GO:0003729">
    <property type="term" value="F:mRNA binding"/>
    <property type="evidence" value="ECO:0007669"/>
    <property type="project" value="TreeGrafter"/>
</dbReference>
<feature type="region of interest" description="Disordered" evidence="2">
    <location>
        <begin position="280"/>
        <end position="398"/>
    </location>
</feature>
<dbReference type="GO" id="GO:1990904">
    <property type="term" value="C:ribonucleoprotein complex"/>
    <property type="evidence" value="ECO:0007669"/>
    <property type="project" value="TreeGrafter"/>
</dbReference>
<feature type="compositionally biased region" description="Low complexity" evidence="2">
    <location>
        <begin position="317"/>
        <end position="339"/>
    </location>
</feature>
<feature type="compositionally biased region" description="Basic and acidic residues" evidence="2">
    <location>
        <begin position="238"/>
        <end position="250"/>
    </location>
</feature>
<dbReference type="InterPro" id="IPR039539">
    <property type="entry name" value="Ras_GTPase_bind_prot"/>
</dbReference>
<dbReference type="PANTHER" id="PTHR10693">
    <property type="entry name" value="RAS GTPASE-ACTIVATING PROTEIN-BINDING PROTEIN"/>
    <property type="match status" value="1"/>
</dbReference>
<dbReference type="InterPro" id="IPR032710">
    <property type="entry name" value="NTF2-like_dom_sf"/>
</dbReference>
<dbReference type="PROSITE" id="PS50177">
    <property type="entry name" value="NTF2_DOMAIN"/>
    <property type="match status" value="1"/>
</dbReference>